<evidence type="ECO:0000313" key="2">
    <source>
        <dbReference type="Proteomes" id="UP001305606"/>
    </source>
</evidence>
<name>A0ABY9UU06_9ACTN</name>
<accession>A0ABY9UU06</accession>
<protein>
    <submittedName>
        <fullName evidence="1">Uncharacterized protein</fullName>
    </submittedName>
</protein>
<sequence>MEWTTLAATLLGAFIAMASTLLVERSRASRERAANISAVRRELYSEYLTALNHARHTFGRHTSKRRSDPNRGVESHDAFAPCYALRHQLAITAPAGTVTRSEAAFQSLRTLRDLTVAGSARETPAYAEATTRFMNDLDELRASMRADLGIADG</sequence>
<keyword evidence="2" id="KW-1185">Reference proteome</keyword>
<gene>
    <name evidence="1" type="ORF">PS467_08970</name>
</gene>
<evidence type="ECO:0000313" key="1">
    <source>
        <dbReference type="EMBL" id="WNE95467.1"/>
    </source>
</evidence>
<reference evidence="1 2" key="1">
    <citation type="submission" date="2023-02" db="EMBL/GenBank/DDBJ databases">
        <title>Streptomyces sp. SCA4-21 with antifungal activity against Fusarium oxysporum f. sp. cubense, Streptomyces sp. SCA2-17 with antifungal activity against Fusarium oxysporum f. sp. cubense.</title>
        <authorList>
            <person name="Qi D."/>
        </authorList>
    </citation>
    <scope>NUCLEOTIDE SEQUENCE [LARGE SCALE GENOMIC DNA]</scope>
    <source>
        <strain evidence="1 2">SCA4-21</strain>
    </source>
</reference>
<dbReference type="EMBL" id="CP117522">
    <property type="protein sequence ID" value="WNE95467.1"/>
    <property type="molecule type" value="Genomic_DNA"/>
</dbReference>
<dbReference type="RefSeq" id="WP_311034809.1">
    <property type="nucleotide sequence ID" value="NZ_CP117522.1"/>
</dbReference>
<proteinExistence type="predicted"/>
<organism evidence="1 2">
    <name type="scientific">Streptomyces luomodiensis</name>
    <dbReference type="NCBI Taxonomy" id="3026192"/>
    <lineage>
        <taxon>Bacteria</taxon>
        <taxon>Bacillati</taxon>
        <taxon>Actinomycetota</taxon>
        <taxon>Actinomycetes</taxon>
        <taxon>Kitasatosporales</taxon>
        <taxon>Streptomycetaceae</taxon>
        <taxon>Streptomyces</taxon>
    </lineage>
</organism>
<dbReference type="Proteomes" id="UP001305606">
    <property type="component" value="Chromosome"/>
</dbReference>